<evidence type="ECO:0000313" key="2">
    <source>
        <dbReference type="Proteomes" id="UP000245768"/>
    </source>
</evidence>
<dbReference type="InParanoid" id="A0A316YP31"/>
<dbReference type="GeneID" id="37043740"/>
<dbReference type="RefSeq" id="XP_025377984.1">
    <property type="nucleotide sequence ID" value="XM_025521824.1"/>
</dbReference>
<evidence type="ECO:0000313" key="1">
    <source>
        <dbReference type="EMBL" id="PWN90786.1"/>
    </source>
</evidence>
<sequence length="95" mass="11391">MLLTEHHLIPRSTHDTLLRKGRFEKREMLTRISMLCRPCHSFVHAHIDAMELALHYNTVDRLLEHHEVFSWAHYASGLKERDPRFRLTHGLKNKR</sequence>
<dbReference type="AlphaFoldDB" id="A0A316YP31"/>
<reference evidence="1 2" key="1">
    <citation type="journal article" date="2018" name="Mol. Biol. Evol.">
        <title>Broad Genomic Sampling Reveals a Smut Pathogenic Ancestry of the Fungal Clade Ustilaginomycotina.</title>
        <authorList>
            <person name="Kijpornyongpan T."/>
            <person name="Mondo S.J."/>
            <person name="Barry K."/>
            <person name="Sandor L."/>
            <person name="Lee J."/>
            <person name="Lipzen A."/>
            <person name="Pangilinan J."/>
            <person name="LaButti K."/>
            <person name="Hainaut M."/>
            <person name="Henrissat B."/>
            <person name="Grigoriev I.V."/>
            <person name="Spatafora J.W."/>
            <person name="Aime M.C."/>
        </authorList>
    </citation>
    <scope>NUCLEOTIDE SEQUENCE [LARGE SCALE GENOMIC DNA]</scope>
    <source>
        <strain evidence="1 2">MCA 4198</strain>
    </source>
</reference>
<dbReference type="OrthoDB" id="4850648at2759"/>
<name>A0A316YP31_9BASI</name>
<evidence type="ECO:0008006" key="3">
    <source>
        <dbReference type="Google" id="ProtNLM"/>
    </source>
</evidence>
<protein>
    <recommendedName>
        <fullName evidence="3">HNH domain-containing protein</fullName>
    </recommendedName>
</protein>
<proteinExistence type="predicted"/>
<dbReference type="STRING" id="215250.A0A316YP31"/>
<dbReference type="EMBL" id="KZ819636">
    <property type="protein sequence ID" value="PWN90786.1"/>
    <property type="molecule type" value="Genomic_DNA"/>
</dbReference>
<keyword evidence="2" id="KW-1185">Reference proteome</keyword>
<organism evidence="1 2">
    <name type="scientific">Acaromyces ingoldii</name>
    <dbReference type="NCBI Taxonomy" id="215250"/>
    <lineage>
        <taxon>Eukaryota</taxon>
        <taxon>Fungi</taxon>
        <taxon>Dikarya</taxon>
        <taxon>Basidiomycota</taxon>
        <taxon>Ustilaginomycotina</taxon>
        <taxon>Exobasidiomycetes</taxon>
        <taxon>Exobasidiales</taxon>
        <taxon>Cryptobasidiaceae</taxon>
        <taxon>Acaromyces</taxon>
    </lineage>
</organism>
<accession>A0A316YP31</accession>
<dbReference type="PANTHER" id="PTHR37827">
    <property type="entry name" value="TUDOR DOMAIN-CONTAINING PROTEIN"/>
    <property type="match status" value="1"/>
</dbReference>
<dbReference type="Proteomes" id="UP000245768">
    <property type="component" value="Unassembled WGS sequence"/>
</dbReference>
<dbReference type="PANTHER" id="PTHR37827:SF1">
    <property type="entry name" value="HNH DOMAIN-CONTAINING PROTEIN"/>
    <property type="match status" value="1"/>
</dbReference>
<gene>
    <name evidence="1" type="ORF">FA10DRAFT_267225</name>
</gene>